<reference evidence="2 3" key="1">
    <citation type="submission" date="2019-06" db="EMBL/GenBank/DDBJ databases">
        <title>Sequencing the genomes of 1000 actinobacteria strains.</title>
        <authorList>
            <person name="Klenk H.-P."/>
        </authorList>
    </citation>
    <scope>NUCLEOTIDE SEQUENCE [LARGE SCALE GENOMIC DNA]</scope>
    <source>
        <strain evidence="2 3">DSM 43866</strain>
    </source>
</reference>
<comment type="caution">
    <text evidence="2">The sequence shown here is derived from an EMBL/GenBank/DDBJ whole genome shotgun (WGS) entry which is preliminary data.</text>
</comment>
<organism evidence="2 3">
    <name type="scientific">Actinoplanes teichomyceticus</name>
    <dbReference type="NCBI Taxonomy" id="1867"/>
    <lineage>
        <taxon>Bacteria</taxon>
        <taxon>Bacillati</taxon>
        <taxon>Actinomycetota</taxon>
        <taxon>Actinomycetes</taxon>
        <taxon>Micromonosporales</taxon>
        <taxon>Micromonosporaceae</taxon>
        <taxon>Actinoplanes</taxon>
    </lineage>
</organism>
<dbReference type="SUPFAM" id="SSF52402">
    <property type="entry name" value="Adenine nucleotide alpha hydrolases-like"/>
    <property type="match status" value="1"/>
</dbReference>
<accession>A0A561VCL7</accession>
<dbReference type="RefSeq" id="WP_122978427.1">
    <property type="nucleotide sequence ID" value="NZ_BOMX01000181.1"/>
</dbReference>
<evidence type="ECO:0000313" key="2">
    <source>
        <dbReference type="EMBL" id="TWG09361.1"/>
    </source>
</evidence>
<proteinExistence type="predicted"/>
<name>A0A561VCL7_ACTTI</name>
<dbReference type="AlphaFoldDB" id="A0A561VCL7"/>
<gene>
    <name evidence="2" type="ORF">FHX34_10876</name>
</gene>
<dbReference type="EMBL" id="VIWY01000008">
    <property type="protein sequence ID" value="TWG09361.1"/>
    <property type="molecule type" value="Genomic_DNA"/>
</dbReference>
<keyword evidence="3" id="KW-1185">Reference proteome</keyword>
<protein>
    <submittedName>
        <fullName evidence="2">Universal stress protein family protein</fullName>
    </submittedName>
</protein>
<evidence type="ECO:0000259" key="1">
    <source>
        <dbReference type="Pfam" id="PF00582"/>
    </source>
</evidence>
<sequence length="162" mass="16492">MTMMLQSVIDAPDAGSEVVMYDPERRGGAGGSFVVAAVDADDSAAAVLSYAAARARELGVCLRVAHAWSGDERLPEVDLLLSSLLYDCLPAAEAAGAERAILHDDPVAALTAVSRDAALLVVSASSSGASDKRPLGDTARALAGHTACPLAVVVPAAREPQP</sequence>
<dbReference type="Proteomes" id="UP000320239">
    <property type="component" value="Unassembled WGS sequence"/>
</dbReference>
<dbReference type="Pfam" id="PF00582">
    <property type="entry name" value="Usp"/>
    <property type="match status" value="1"/>
</dbReference>
<dbReference type="Gene3D" id="3.40.50.12370">
    <property type="match status" value="1"/>
</dbReference>
<dbReference type="InterPro" id="IPR006016">
    <property type="entry name" value="UspA"/>
</dbReference>
<feature type="domain" description="UspA" evidence="1">
    <location>
        <begin position="34"/>
        <end position="153"/>
    </location>
</feature>
<evidence type="ECO:0000313" key="3">
    <source>
        <dbReference type="Proteomes" id="UP000320239"/>
    </source>
</evidence>